<dbReference type="Gene3D" id="3.40.630.30">
    <property type="match status" value="1"/>
</dbReference>
<organism evidence="2 3">
    <name type="scientific">Paracoccus tegillarcae</name>
    <dbReference type="NCBI Taxonomy" id="1529068"/>
    <lineage>
        <taxon>Bacteria</taxon>
        <taxon>Pseudomonadati</taxon>
        <taxon>Pseudomonadota</taxon>
        <taxon>Alphaproteobacteria</taxon>
        <taxon>Rhodobacterales</taxon>
        <taxon>Paracoccaceae</taxon>
        <taxon>Paracoccus</taxon>
    </lineage>
</organism>
<name>A0A2K9F3T9_9RHOB</name>
<dbReference type="InterPro" id="IPR000182">
    <property type="entry name" value="GNAT_dom"/>
</dbReference>
<dbReference type="EMBL" id="CP025408">
    <property type="protein sequence ID" value="AUH33791.1"/>
    <property type="molecule type" value="Genomic_DNA"/>
</dbReference>
<sequence length="235" mass="25106">MDATLALAFEATWPAAEYADAGGFRLGHTPGAGGRVNSARATGPWSQGDIDAAIDLFRGWNQPAVFRVMDDNTDLRAALEARGFAPSTPTAIMTCAADRLTDQPIPTITTFAVWPPLAIQRDIWAAGSINPARQAVMDAVPAPRASVLGRIKDRAAGAAFVAIHGDVAMVHAVEILPDWRRLGLAGWMMRQAAFWAVDQGAARIGLAVSRQNDAAMALYQHLGFSEVAGYGYYQQ</sequence>
<reference evidence="2 3" key="1">
    <citation type="submission" date="2017-12" db="EMBL/GenBank/DDBJ databases">
        <authorList>
            <person name="Hurst M.R.H."/>
        </authorList>
    </citation>
    <scope>NUCLEOTIDE SEQUENCE [LARGE SCALE GENOMIC DNA]</scope>
    <source>
        <strain evidence="2 3">BM15</strain>
    </source>
</reference>
<accession>A0A2K9F3T9</accession>
<feature type="domain" description="N-acetyltransferase" evidence="1">
    <location>
        <begin position="103"/>
        <end position="235"/>
    </location>
</feature>
<dbReference type="AlphaFoldDB" id="A0A2K9F3T9"/>
<keyword evidence="2" id="KW-0808">Transferase</keyword>
<dbReference type="Pfam" id="PF00583">
    <property type="entry name" value="Acetyltransf_1"/>
    <property type="match status" value="1"/>
</dbReference>
<proteinExistence type="predicted"/>
<evidence type="ECO:0000259" key="1">
    <source>
        <dbReference type="PROSITE" id="PS51186"/>
    </source>
</evidence>
<dbReference type="InterPro" id="IPR016181">
    <property type="entry name" value="Acyl_CoA_acyltransferase"/>
</dbReference>
<dbReference type="GO" id="GO:0016747">
    <property type="term" value="F:acyltransferase activity, transferring groups other than amino-acyl groups"/>
    <property type="evidence" value="ECO:0007669"/>
    <property type="project" value="InterPro"/>
</dbReference>
<evidence type="ECO:0000313" key="2">
    <source>
        <dbReference type="EMBL" id="AUH33791.1"/>
    </source>
</evidence>
<dbReference type="PROSITE" id="PS51186">
    <property type="entry name" value="GNAT"/>
    <property type="match status" value="1"/>
</dbReference>
<dbReference type="RefSeq" id="WP_101460457.1">
    <property type="nucleotide sequence ID" value="NZ_CP025408.1"/>
</dbReference>
<protein>
    <submittedName>
        <fullName evidence="2">GNAT family N-acetyltransferase</fullName>
    </submittedName>
</protein>
<dbReference type="OrthoDB" id="7301318at2"/>
<dbReference type="CDD" id="cd04301">
    <property type="entry name" value="NAT_SF"/>
    <property type="match status" value="1"/>
</dbReference>
<dbReference type="Proteomes" id="UP000233742">
    <property type="component" value="Chromosome"/>
</dbReference>
<evidence type="ECO:0000313" key="3">
    <source>
        <dbReference type="Proteomes" id="UP000233742"/>
    </source>
</evidence>
<gene>
    <name evidence="2" type="ORF">CUV01_10675</name>
</gene>
<keyword evidence="3" id="KW-1185">Reference proteome</keyword>
<dbReference type="SUPFAM" id="SSF55729">
    <property type="entry name" value="Acyl-CoA N-acyltransferases (Nat)"/>
    <property type="match status" value="1"/>
</dbReference>
<dbReference type="KEGG" id="paro:CUV01_10675"/>